<evidence type="ECO:0000313" key="2">
    <source>
        <dbReference type="EMBL" id="AYD72490.1"/>
    </source>
</evidence>
<geneLocation type="chloroplast" evidence="2"/>
<dbReference type="EMBL" id="MH545300">
    <property type="protein sequence ID" value="AYD72490.1"/>
    <property type="molecule type" value="Genomic_DNA"/>
</dbReference>
<sequence>MNHQDIVAHAHGFHLNKLDILNKKYFYFWMDQAKEVEMLFHYISSLGLVLLLKYFFFLDYKIENKHFQFFSSFLQEYDLLELIQNQLEELKLPQHLIHLFYHLIKLV</sequence>
<gene>
    <name evidence="2" type="primary">petA</name>
</gene>
<evidence type="ECO:0000256" key="1">
    <source>
        <dbReference type="SAM" id="Phobius"/>
    </source>
</evidence>
<reference evidence="2" key="1">
    <citation type="submission" date="2018-06" db="EMBL/GenBank/DDBJ databases">
        <authorList>
            <person name="Zhirakovskaya E."/>
        </authorList>
    </citation>
    <scope>NUCLEOTIDE SEQUENCE</scope>
</reference>
<feature type="transmembrane region" description="Helical" evidence="1">
    <location>
        <begin position="39"/>
        <end position="58"/>
    </location>
</feature>
<dbReference type="AlphaFoldDB" id="A0A386JM58"/>
<proteinExistence type="predicted"/>
<organism evidence="2">
    <name type="scientific">Cymopolia barbata</name>
    <dbReference type="NCBI Taxonomy" id="222010"/>
    <lineage>
        <taxon>Eukaryota</taxon>
        <taxon>Viridiplantae</taxon>
        <taxon>Chlorophyta</taxon>
        <taxon>core chlorophytes</taxon>
        <taxon>Ulvophyceae</taxon>
        <taxon>TCBD clade</taxon>
        <taxon>Dasycladales</taxon>
        <taxon>Dasycladaceae</taxon>
        <taxon>Cymopolia</taxon>
    </lineage>
</organism>
<keyword evidence="1" id="KW-0812">Transmembrane</keyword>
<keyword evidence="2" id="KW-0934">Plastid</keyword>
<keyword evidence="2" id="KW-0150">Chloroplast</keyword>
<name>A0A386JM58_9CHLO</name>
<keyword evidence="1" id="KW-0472">Membrane</keyword>
<reference evidence="2" key="2">
    <citation type="journal article" date="2019" name="Mol. Phylogenet. Evol.">
        <title>Reassessment of the classification of bryopsidales (chlorophyta) based on chloroplast phylogenomic analyses.</title>
        <authorList>
            <person name="Cremen M.C."/>
            <person name="Leliaert F."/>
            <person name="West J."/>
            <person name="Lam D.W."/>
            <person name="Shimada S."/>
            <person name="Lopez-Bautista J.M."/>
            <person name="Verbruggen H."/>
        </authorList>
    </citation>
    <scope>NUCLEOTIDE SEQUENCE</scope>
</reference>
<accession>A0A386JM58</accession>
<protein>
    <submittedName>
        <fullName evidence="2">Cytochrome F</fullName>
    </submittedName>
</protein>
<keyword evidence="1" id="KW-1133">Transmembrane helix</keyword>